<dbReference type="InterPro" id="IPR050260">
    <property type="entry name" value="FAD-bd_OxRdtase"/>
</dbReference>
<dbReference type="SUPFAM" id="SSF55424">
    <property type="entry name" value="FAD/NAD-linked reductases, dimerisation (C-terminal) domain"/>
    <property type="match status" value="1"/>
</dbReference>
<dbReference type="Pfam" id="PF07992">
    <property type="entry name" value="Pyr_redox_2"/>
    <property type="match status" value="1"/>
</dbReference>
<evidence type="ECO:0000259" key="7">
    <source>
        <dbReference type="Pfam" id="PF02852"/>
    </source>
</evidence>
<dbReference type="SUPFAM" id="SSF51905">
    <property type="entry name" value="FAD/NAD(P)-binding domain"/>
    <property type="match status" value="2"/>
</dbReference>
<sequence>MVKDSGRERLVVIGGDATGMSAASQARRMRGPDELEIVAFERGRFSSYSACGIPYWVGGDVTGRDRLIARTPEEHRARDIDLRMRTEVLEIDVEKQRVRARDLGSGAESWTPYDQLVIATGARPVHPSLPGAHARGVHGVQTLEDGQALLDTLAATEGRRAVVVGAGYIGVEMAEALLTRGYEVTVVNRGAEPMATLDADMGRLVHDAMEGMGIAMVNGAEVTEIRTDGEGRVRAVATADAEYPADVVVLGIGVQPETTLAERAGLPLGGAGGLLTDLAMRVRGHENVWAGGDCVEVLDLVSGRERHIPLGTHANKHGQIIGTNIGGGYATFPGVVGTAVSKVCALEIARTGLREKDARRAGLQFETVTIESTSRAGYYPDAAPMTVKMLAERRTGRLLGVQIVGREGAGKRVDIAAVALTAGMTVEQMTTLDLGYAPPFSPVWDPVLVAARKAVGAVRRGGA</sequence>
<keyword evidence="4" id="KW-0274">FAD</keyword>
<evidence type="ECO:0000256" key="3">
    <source>
        <dbReference type="ARBA" id="ARBA00022630"/>
    </source>
</evidence>
<keyword evidence="5" id="KW-0560">Oxidoreductase</keyword>
<feature type="domain" description="Pyridine nucleotide-disulphide oxidoreductase dimerisation" evidence="7">
    <location>
        <begin position="341"/>
        <end position="443"/>
    </location>
</feature>
<organism evidence="9 10">
    <name type="scientific">Streptomyces roseiscleroticus</name>
    <dbReference type="NCBI Taxonomy" id="1972"/>
    <lineage>
        <taxon>Bacteria</taxon>
        <taxon>Bacillati</taxon>
        <taxon>Actinomycetota</taxon>
        <taxon>Actinomycetes</taxon>
        <taxon>Kitasatosporales</taxon>
        <taxon>Streptomycetaceae</taxon>
        <taxon>Streptomyces</taxon>
    </lineage>
</organism>
<dbReference type="Gene3D" id="3.50.50.60">
    <property type="entry name" value="FAD/NAD(P)-binding domain"/>
    <property type="match status" value="2"/>
</dbReference>
<evidence type="ECO:0000259" key="8">
    <source>
        <dbReference type="Pfam" id="PF07992"/>
    </source>
</evidence>
<dbReference type="EMBL" id="BAAASN010000002">
    <property type="protein sequence ID" value="GAA2246849.1"/>
    <property type="molecule type" value="Genomic_DNA"/>
</dbReference>
<keyword evidence="6" id="KW-0676">Redox-active center</keyword>
<gene>
    <name evidence="9" type="ORF">GCM10010368_10380</name>
</gene>
<evidence type="ECO:0000313" key="10">
    <source>
        <dbReference type="Proteomes" id="UP001500442"/>
    </source>
</evidence>
<evidence type="ECO:0000256" key="2">
    <source>
        <dbReference type="ARBA" id="ARBA00009130"/>
    </source>
</evidence>
<reference evidence="9 10" key="1">
    <citation type="journal article" date="2019" name="Int. J. Syst. Evol. Microbiol.">
        <title>The Global Catalogue of Microorganisms (GCM) 10K type strain sequencing project: providing services to taxonomists for standard genome sequencing and annotation.</title>
        <authorList>
            <consortium name="The Broad Institute Genomics Platform"/>
            <consortium name="The Broad Institute Genome Sequencing Center for Infectious Disease"/>
            <person name="Wu L."/>
            <person name="Ma J."/>
        </authorList>
    </citation>
    <scope>NUCLEOTIDE SEQUENCE [LARGE SCALE GENOMIC DNA]</scope>
    <source>
        <strain evidence="9 10">JCM 4823</strain>
    </source>
</reference>
<dbReference type="RefSeq" id="WP_189215641.1">
    <property type="nucleotide sequence ID" value="NZ_BAAASN010000002.1"/>
</dbReference>
<name>A0ABN3E257_9ACTN</name>
<dbReference type="PRINTS" id="PR00411">
    <property type="entry name" value="PNDRDTASEI"/>
</dbReference>
<accession>A0ABN3E257</accession>
<evidence type="ECO:0000256" key="6">
    <source>
        <dbReference type="ARBA" id="ARBA00023284"/>
    </source>
</evidence>
<feature type="domain" description="FAD/NAD(P)-binding" evidence="8">
    <location>
        <begin position="9"/>
        <end position="307"/>
    </location>
</feature>
<dbReference type="PRINTS" id="PR00368">
    <property type="entry name" value="FADPNR"/>
</dbReference>
<comment type="caution">
    <text evidence="9">The sequence shown here is derived from an EMBL/GenBank/DDBJ whole genome shotgun (WGS) entry which is preliminary data.</text>
</comment>
<keyword evidence="3" id="KW-0285">Flavoprotein</keyword>
<evidence type="ECO:0000313" key="9">
    <source>
        <dbReference type="EMBL" id="GAA2246849.1"/>
    </source>
</evidence>
<dbReference type="InterPro" id="IPR023753">
    <property type="entry name" value="FAD/NAD-binding_dom"/>
</dbReference>
<proteinExistence type="inferred from homology"/>
<dbReference type="Pfam" id="PF02852">
    <property type="entry name" value="Pyr_redox_dim"/>
    <property type="match status" value="1"/>
</dbReference>
<dbReference type="Proteomes" id="UP001500442">
    <property type="component" value="Unassembled WGS sequence"/>
</dbReference>
<dbReference type="InterPro" id="IPR036188">
    <property type="entry name" value="FAD/NAD-bd_sf"/>
</dbReference>
<comment type="cofactor">
    <cofactor evidence="1">
        <name>FAD</name>
        <dbReference type="ChEBI" id="CHEBI:57692"/>
    </cofactor>
</comment>
<dbReference type="InterPro" id="IPR004099">
    <property type="entry name" value="Pyr_nucl-diS_OxRdtase_dimer"/>
</dbReference>
<evidence type="ECO:0000256" key="5">
    <source>
        <dbReference type="ARBA" id="ARBA00023002"/>
    </source>
</evidence>
<protein>
    <submittedName>
        <fullName evidence="9">FAD-dependent oxidoreductase</fullName>
    </submittedName>
</protein>
<evidence type="ECO:0000256" key="4">
    <source>
        <dbReference type="ARBA" id="ARBA00022827"/>
    </source>
</evidence>
<dbReference type="PANTHER" id="PTHR43429:SF1">
    <property type="entry name" value="NAD(P)H SULFUR OXIDOREDUCTASE (COA-DEPENDENT)"/>
    <property type="match status" value="1"/>
</dbReference>
<evidence type="ECO:0000256" key="1">
    <source>
        <dbReference type="ARBA" id="ARBA00001974"/>
    </source>
</evidence>
<dbReference type="PANTHER" id="PTHR43429">
    <property type="entry name" value="PYRIDINE NUCLEOTIDE-DISULFIDE OXIDOREDUCTASE DOMAIN-CONTAINING"/>
    <property type="match status" value="1"/>
</dbReference>
<dbReference type="InterPro" id="IPR016156">
    <property type="entry name" value="FAD/NAD-linked_Rdtase_dimer_sf"/>
</dbReference>
<keyword evidence="10" id="KW-1185">Reference proteome</keyword>
<comment type="similarity">
    <text evidence="2">Belongs to the class-III pyridine nucleotide-disulfide oxidoreductase family.</text>
</comment>